<dbReference type="EMBL" id="CALBWS010000007">
    <property type="protein sequence ID" value="CAH2714490.1"/>
    <property type="molecule type" value="Genomic_DNA"/>
</dbReference>
<feature type="transmembrane region" description="Helical" evidence="1">
    <location>
        <begin position="124"/>
        <end position="142"/>
    </location>
</feature>
<protein>
    <submittedName>
        <fullName evidence="2">Uncharacterized protein</fullName>
    </submittedName>
</protein>
<dbReference type="RefSeq" id="WP_248734805.1">
    <property type="nucleotide sequence ID" value="NZ_CALBWS010000007.1"/>
</dbReference>
<name>A0ABM9EPF0_9BACI</name>
<dbReference type="Proteomes" id="UP000838308">
    <property type="component" value="Unassembled WGS sequence"/>
</dbReference>
<evidence type="ECO:0000313" key="3">
    <source>
        <dbReference type="Proteomes" id="UP000838308"/>
    </source>
</evidence>
<gene>
    <name evidence="2" type="ORF">BACCIP111895_01653</name>
</gene>
<accession>A0ABM9EPF0</accession>
<feature type="transmembrane region" description="Helical" evidence="1">
    <location>
        <begin position="261"/>
        <end position="282"/>
    </location>
</feature>
<keyword evidence="1" id="KW-0812">Transmembrane</keyword>
<feature type="transmembrane region" description="Helical" evidence="1">
    <location>
        <begin position="163"/>
        <end position="182"/>
    </location>
</feature>
<sequence>MIKSDNRALYILTIAIIFFAIVSSAMGLFYMDGGRPYNFVNQYGDTIKIYGDGIYTHDSYSKALISRGTDFTILFIAIPLLIASLVYDIKRKTLKSRMLLTSVISLFTYYSTSISFGVTYNKLHLIYIVLFSVSFFSLIIAMSSIDTKTVSKYVEGTFSYRGINILLILTGISLVVAWLPDIIGSLLSNRSLELIEVYTTEITYILDMGIISPVAFICFYLLKKKDGMGFVLLEMLLIVCILIGIMLPIQTIFQLQGGIQIPFPVLITKVGIFCLLAFYALFFEIRLFKSIKA</sequence>
<dbReference type="InterPro" id="IPR000366">
    <property type="entry name" value="GPCR_STE2"/>
</dbReference>
<organism evidence="2 3">
    <name type="scientific">Neobacillus rhizosphaerae</name>
    <dbReference type="NCBI Taxonomy" id="2880965"/>
    <lineage>
        <taxon>Bacteria</taxon>
        <taxon>Bacillati</taxon>
        <taxon>Bacillota</taxon>
        <taxon>Bacilli</taxon>
        <taxon>Bacillales</taxon>
        <taxon>Bacillaceae</taxon>
        <taxon>Neobacillus</taxon>
    </lineage>
</organism>
<reference evidence="2" key="1">
    <citation type="submission" date="2022-04" db="EMBL/GenBank/DDBJ databases">
        <authorList>
            <person name="Criscuolo A."/>
        </authorList>
    </citation>
    <scope>NUCLEOTIDE SEQUENCE</scope>
    <source>
        <strain evidence="2">CIP111895</strain>
    </source>
</reference>
<proteinExistence type="predicted"/>
<comment type="caution">
    <text evidence="2">The sequence shown here is derived from an EMBL/GenBank/DDBJ whole genome shotgun (WGS) entry which is preliminary data.</text>
</comment>
<dbReference type="PRINTS" id="PR00250">
    <property type="entry name" value="GPCRSTE2"/>
</dbReference>
<feature type="transmembrane region" description="Helical" evidence="1">
    <location>
        <begin position="99"/>
        <end position="118"/>
    </location>
</feature>
<evidence type="ECO:0000256" key="1">
    <source>
        <dbReference type="SAM" id="Phobius"/>
    </source>
</evidence>
<keyword evidence="3" id="KW-1185">Reference proteome</keyword>
<evidence type="ECO:0000313" key="2">
    <source>
        <dbReference type="EMBL" id="CAH2714490.1"/>
    </source>
</evidence>
<feature type="transmembrane region" description="Helical" evidence="1">
    <location>
        <begin position="71"/>
        <end position="87"/>
    </location>
</feature>
<keyword evidence="1" id="KW-0472">Membrane</keyword>
<keyword evidence="1" id="KW-1133">Transmembrane helix</keyword>
<feature type="transmembrane region" description="Helical" evidence="1">
    <location>
        <begin position="202"/>
        <end position="222"/>
    </location>
</feature>
<feature type="transmembrane region" description="Helical" evidence="1">
    <location>
        <begin position="229"/>
        <end position="249"/>
    </location>
</feature>
<feature type="transmembrane region" description="Helical" evidence="1">
    <location>
        <begin position="9"/>
        <end position="31"/>
    </location>
</feature>